<evidence type="ECO:0000313" key="3">
    <source>
        <dbReference type="Proteomes" id="UP000054248"/>
    </source>
</evidence>
<protein>
    <submittedName>
        <fullName evidence="2">Uncharacterized protein</fullName>
    </submittedName>
</protein>
<reference evidence="3" key="2">
    <citation type="submission" date="2015-01" db="EMBL/GenBank/DDBJ databases">
        <title>Evolutionary Origins and Diversification of the Mycorrhizal Mutualists.</title>
        <authorList>
            <consortium name="DOE Joint Genome Institute"/>
            <consortium name="Mycorrhizal Genomics Consortium"/>
            <person name="Kohler A."/>
            <person name="Kuo A."/>
            <person name="Nagy L.G."/>
            <person name="Floudas D."/>
            <person name="Copeland A."/>
            <person name="Barry K.W."/>
            <person name="Cichocki N."/>
            <person name="Veneault-Fourrey C."/>
            <person name="LaButti K."/>
            <person name="Lindquist E.A."/>
            <person name="Lipzen A."/>
            <person name="Lundell T."/>
            <person name="Morin E."/>
            <person name="Murat C."/>
            <person name="Riley R."/>
            <person name="Ohm R."/>
            <person name="Sun H."/>
            <person name="Tunlid A."/>
            <person name="Henrissat B."/>
            <person name="Grigoriev I.V."/>
            <person name="Hibbett D.S."/>
            <person name="Martin F."/>
        </authorList>
    </citation>
    <scope>NUCLEOTIDE SEQUENCE [LARGE SCALE GENOMIC DNA]</scope>
    <source>
        <strain evidence="3">MUT 4182</strain>
    </source>
</reference>
<name>A0A0C3Q7W3_9AGAM</name>
<dbReference type="HOGENOM" id="CLU_1012635_0_0_1"/>
<dbReference type="Proteomes" id="UP000054248">
    <property type="component" value="Unassembled WGS sequence"/>
</dbReference>
<organism evidence="2 3">
    <name type="scientific">Tulasnella calospora MUT 4182</name>
    <dbReference type="NCBI Taxonomy" id="1051891"/>
    <lineage>
        <taxon>Eukaryota</taxon>
        <taxon>Fungi</taxon>
        <taxon>Dikarya</taxon>
        <taxon>Basidiomycota</taxon>
        <taxon>Agaricomycotina</taxon>
        <taxon>Agaricomycetes</taxon>
        <taxon>Cantharellales</taxon>
        <taxon>Tulasnellaceae</taxon>
        <taxon>Tulasnella</taxon>
    </lineage>
</organism>
<dbReference type="AlphaFoldDB" id="A0A0C3Q7W3"/>
<proteinExistence type="predicted"/>
<keyword evidence="3" id="KW-1185">Reference proteome</keyword>
<evidence type="ECO:0000313" key="2">
    <source>
        <dbReference type="EMBL" id="KIO19719.1"/>
    </source>
</evidence>
<dbReference type="EMBL" id="KN823207">
    <property type="protein sequence ID" value="KIO19719.1"/>
    <property type="molecule type" value="Genomic_DNA"/>
</dbReference>
<sequence>MPFLDERLPISPGHVWNAVVYPLILVPEYHPTSPTWNIKPPRKPSIQGDFSFGTQVEAHSPGEKHSPLARTLKKLKQAVTRTRPTDNMSTSRNPDVSQHQKVQNPTQNTAKPADSSLHPAPRRGPASMRQPSTTVDARVQLRPTSPQPWVPANARQGHTLQRIATQRLQSHLNMLAPAGPGIPIWTDSQPTPTAPPVVKNGEARRATAKERLKISQWEFEAEMAFQRCYAKTLKLEHLERTRRKAEQDCALMRLVDALDPFLQEQGQLASIRELL</sequence>
<feature type="compositionally biased region" description="Polar residues" evidence="1">
    <location>
        <begin position="79"/>
        <end position="110"/>
    </location>
</feature>
<accession>A0A0C3Q7W3</accession>
<gene>
    <name evidence="2" type="ORF">M407DRAFT_30646</name>
</gene>
<dbReference type="OrthoDB" id="3331185at2759"/>
<evidence type="ECO:0000256" key="1">
    <source>
        <dbReference type="SAM" id="MobiDB-lite"/>
    </source>
</evidence>
<feature type="region of interest" description="Disordered" evidence="1">
    <location>
        <begin position="36"/>
        <end position="134"/>
    </location>
</feature>
<reference evidence="2 3" key="1">
    <citation type="submission" date="2014-04" db="EMBL/GenBank/DDBJ databases">
        <authorList>
            <consortium name="DOE Joint Genome Institute"/>
            <person name="Kuo A."/>
            <person name="Girlanda M."/>
            <person name="Perotto S."/>
            <person name="Kohler A."/>
            <person name="Nagy L.G."/>
            <person name="Floudas D."/>
            <person name="Copeland A."/>
            <person name="Barry K.W."/>
            <person name="Cichocki N."/>
            <person name="Veneault-Fourrey C."/>
            <person name="LaButti K."/>
            <person name="Lindquist E.A."/>
            <person name="Lipzen A."/>
            <person name="Lundell T."/>
            <person name="Morin E."/>
            <person name="Murat C."/>
            <person name="Sun H."/>
            <person name="Tunlid A."/>
            <person name="Henrissat B."/>
            <person name="Grigoriev I.V."/>
            <person name="Hibbett D.S."/>
            <person name="Martin F."/>
            <person name="Nordberg H.P."/>
            <person name="Cantor M.N."/>
            <person name="Hua S.X."/>
        </authorList>
    </citation>
    <scope>NUCLEOTIDE SEQUENCE [LARGE SCALE GENOMIC DNA]</scope>
    <source>
        <strain evidence="2 3">MUT 4182</strain>
    </source>
</reference>